<dbReference type="EMBL" id="JACHGH010000003">
    <property type="protein sequence ID" value="MBB6452770.1"/>
    <property type="molecule type" value="Genomic_DNA"/>
</dbReference>
<comment type="caution">
    <text evidence="1">The sequence shown here is derived from an EMBL/GenBank/DDBJ whole genome shotgun (WGS) entry which is preliminary data.</text>
</comment>
<dbReference type="InterPro" id="IPR036388">
    <property type="entry name" value="WH-like_DNA-bd_sf"/>
</dbReference>
<protein>
    <submittedName>
        <fullName evidence="1">Putative transcriptional regulator</fullName>
    </submittedName>
</protein>
<evidence type="ECO:0000313" key="2">
    <source>
        <dbReference type="Proteomes" id="UP000581688"/>
    </source>
</evidence>
<dbReference type="RefSeq" id="WP_174495323.1">
    <property type="nucleotide sequence ID" value="NZ_CADDWK010000003.1"/>
</dbReference>
<dbReference type="Proteomes" id="UP000581688">
    <property type="component" value="Unassembled WGS sequence"/>
</dbReference>
<reference evidence="1 2" key="1">
    <citation type="submission" date="2020-08" db="EMBL/GenBank/DDBJ databases">
        <title>Genomic Encyclopedia of Type Strains, Phase IV (KMG-IV): sequencing the most valuable type-strain genomes for metagenomic binning, comparative biology and taxonomic classification.</title>
        <authorList>
            <person name="Goeker M."/>
        </authorList>
    </citation>
    <scope>NUCLEOTIDE SEQUENCE [LARGE SCALE GENOMIC DNA]</scope>
    <source>
        <strain evidence="1 2">DSM 19612</strain>
    </source>
</reference>
<name>A0A841PVC9_9BACI</name>
<evidence type="ECO:0000313" key="1">
    <source>
        <dbReference type="EMBL" id="MBB6452770.1"/>
    </source>
</evidence>
<proteinExistence type="predicted"/>
<gene>
    <name evidence="1" type="ORF">HNQ94_001216</name>
</gene>
<dbReference type="Gene3D" id="1.10.10.10">
    <property type="entry name" value="Winged helix-like DNA-binding domain superfamily/Winged helix DNA-binding domain"/>
    <property type="match status" value="1"/>
</dbReference>
<organism evidence="1 2">
    <name type="scientific">Salirhabdus euzebyi</name>
    <dbReference type="NCBI Taxonomy" id="394506"/>
    <lineage>
        <taxon>Bacteria</taxon>
        <taxon>Bacillati</taxon>
        <taxon>Bacillota</taxon>
        <taxon>Bacilli</taxon>
        <taxon>Bacillales</taxon>
        <taxon>Bacillaceae</taxon>
        <taxon>Salirhabdus</taxon>
    </lineage>
</organism>
<sequence>MSKIKNSTYPKPRDWDAKVFSMPNIPRGNGFPETLQLILISLLANTPFNTVIKVEGSNSNKTLEDLCVRLRPSGFVRKAEGIWQVTPNAKTWLESEDNLYLSALLNANIRFYSEILVALKSNPKQISELQEIAKKEYNLNWKTKSEILARLNWLKDLGLVAYEDFTYLYSITNLGKKHLEELEYVLPEDLVSSIDTTKGEEKLPVSDWAIDMCDLSSQELNIRKTSIGYFPGSLSSVHDTVSDYLLMMSNPTDISKIVNYSIETYGIKDTSTKSLLSNLNYLGFIERKSRTHYKTTELGEKITAHNYELNFACCIHNKYSFTFEILFELLEKDLDSKQLAVISKVSYGFPSENKSEINKRLTILRNARLIQEFGINAYCLTERGKAFCDKLKQFGYQKIDQNKNETEISDNQINTDLDEYLNEIRLSSRDSSDPDRFEKALREGFSLLGFKAEWLGGSGKTDILLQAPTAPRYAYSVAIDAKSTYSGCVTEGQINFDTLTDHKLKHKANFSVVVGHEFQGERLIDRAEKHKVTLIDIERLETLIRWHEEVPLKSDAYKKIFMQQGIVDLEVIKEDRNKVIREGKLLKAIMQCLSNESNDPVTEGIIQPREIYHLLKHHEKFEPAPTLEEIKFMLEFLSSPLIACVSSTKEGYFALGSLTDAKQKFDFYLKACSTAN</sequence>
<dbReference type="AlphaFoldDB" id="A0A841PVC9"/>
<keyword evidence="2" id="KW-1185">Reference proteome</keyword>
<accession>A0A841PVC9</accession>